<accession>A0AAV1S047</accession>
<gene>
    <name evidence="2" type="ORF">DCAF_LOCUS16965</name>
</gene>
<evidence type="ECO:0000313" key="2">
    <source>
        <dbReference type="EMBL" id="CAK7342768.1"/>
    </source>
</evidence>
<evidence type="ECO:0000313" key="3">
    <source>
        <dbReference type="Proteomes" id="UP001314170"/>
    </source>
</evidence>
<comment type="caution">
    <text evidence="2">The sequence shown here is derived from an EMBL/GenBank/DDBJ whole genome shotgun (WGS) entry which is preliminary data.</text>
</comment>
<keyword evidence="3" id="KW-1185">Reference proteome</keyword>
<dbReference type="AlphaFoldDB" id="A0AAV1S047"/>
<organism evidence="2 3">
    <name type="scientific">Dovyalis caffra</name>
    <dbReference type="NCBI Taxonomy" id="77055"/>
    <lineage>
        <taxon>Eukaryota</taxon>
        <taxon>Viridiplantae</taxon>
        <taxon>Streptophyta</taxon>
        <taxon>Embryophyta</taxon>
        <taxon>Tracheophyta</taxon>
        <taxon>Spermatophyta</taxon>
        <taxon>Magnoliopsida</taxon>
        <taxon>eudicotyledons</taxon>
        <taxon>Gunneridae</taxon>
        <taxon>Pentapetalae</taxon>
        <taxon>rosids</taxon>
        <taxon>fabids</taxon>
        <taxon>Malpighiales</taxon>
        <taxon>Salicaceae</taxon>
        <taxon>Flacourtieae</taxon>
        <taxon>Dovyalis</taxon>
    </lineage>
</organism>
<reference evidence="2 3" key="1">
    <citation type="submission" date="2024-01" db="EMBL/GenBank/DDBJ databases">
        <authorList>
            <person name="Waweru B."/>
        </authorList>
    </citation>
    <scope>NUCLEOTIDE SEQUENCE [LARGE SCALE GENOMIC DNA]</scope>
</reference>
<sequence length="163" mass="18482">MGWCHDFNTTYYIGIDFAVLQSYDMQVPFCVNDASSWQTHNIQPRLLQIVQMQKANLPNEISQFASMIKDGHFFRPREAPHFQTPSMRISILVTEGNGREILGRSISRSPPPSRSRPSNAKGQLYTGPESMSRDSGDSALKIENDFHKNTLAKAAQRRVINKL</sequence>
<feature type="region of interest" description="Disordered" evidence="1">
    <location>
        <begin position="102"/>
        <end position="138"/>
    </location>
</feature>
<dbReference type="Proteomes" id="UP001314170">
    <property type="component" value="Unassembled WGS sequence"/>
</dbReference>
<dbReference type="EMBL" id="CAWUPB010001160">
    <property type="protein sequence ID" value="CAK7342768.1"/>
    <property type="molecule type" value="Genomic_DNA"/>
</dbReference>
<proteinExistence type="predicted"/>
<protein>
    <submittedName>
        <fullName evidence="2">Uncharacterized protein</fullName>
    </submittedName>
</protein>
<name>A0AAV1S047_9ROSI</name>
<evidence type="ECO:0000256" key="1">
    <source>
        <dbReference type="SAM" id="MobiDB-lite"/>
    </source>
</evidence>